<comment type="caution">
    <text evidence="15">The sequence shown here is derived from an EMBL/GenBank/DDBJ whole genome shotgun (WGS) entry which is preliminary data.</text>
</comment>
<keyword evidence="7" id="KW-1003">Cell membrane</keyword>
<dbReference type="EMBL" id="QXDJ01000001">
    <property type="protein sequence ID" value="RII36323.1"/>
    <property type="molecule type" value="Genomic_DNA"/>
</dbReference>
<dbReference type="GO" id="GO:0005886">
    <property type="term" value="C:plasma membrane"/>
    <property type="evidence" value="ECO:0007669"/>
    <property type="project" value="UniProtKB-SubCell"/>
</dbReference>
<name>A0A399ITH7_9CLOT</name>
<evidence type="ECO:0000256" key="4">
    <source>
        <dbReference type="ARBA" id="ARBA00020268"/>
    </source>
</evidence>
<gene>
    <name evidence="15" type="ORF">D2A34_02785</name>
    <name evidence="14" type="ORF">GKZ28_02165</name>
</gene>
<dbReference type="InterPro" id="IPR002528">
    <property type="entry name" value="MATE_fam"/>
</dbReference>
<dbReference type="GO" id="GO:0015297">
    <property type="term" value="F:antiporter activity"/>
    <property type="evidence" value="ECO:0007669"/>
    <property type="project" value="UniProtKB-KW"/>
</dbReference>
<dbReference type="GO" id="GO:0042910">
    <property type="term" value="F:xenobiotic transmembrane transporter activity"/>
    <property type="evidence" value="ECO:0007669"/>
    <property type="project" value="InterPro"/>
</dbReference>
<comment type="subcellular location">
    <subcellularLocation>
        <location evidence="2">Cell membrane</location>
        <topology evidence="2">Multi-pass membrane protein</topology>
    </subcellularLocation>
</comment>
<keyword evidence="6" id="KW-0050">Antiport</keyword>
<evidence type="ECO:0000256" key="11">
    <source>
        <dbReference type="ARBA" id="ARBA00023136"/>
    </source>
</evidence>
<comment type="similarity">
    <text evidence="3">Belongs to the multi antimicrobial extrusion (MATE) (TC 2.A.66.1) family.</text>
</comment>
<feature type="transmembrane region" description="Helical" evidence="13">
    <location>
        <begin position="193"/>
        <end position="219"/>
    </location>
</feature>
<keyword evidence="8 13" id="KW-0812">Transmembrane</keyword>
<feature type="transmembrane region" description="Helical" evidence="13">
    <location>
        <begin position="326"/>
        <end position="348"/>
    </location>
</feature>
<evidence type="ECO:0000256" key="6">
    <source>
        <dbReference type="ARBA" id="ARBA00022449"/>
    </source>
</evidence>
<organism evidence="15 16">
    <name type="scientific">Clostridium chromiireducens</name>
    <dbReference type="NCBI Taxonomy" id="225345"/>
    <lineage>
        <taxon>Bacteria</taxon>
        <taxon>Bacillati</taxon>
        <taxon>Bacillota</taxon>
        <taxon>Clostridia</taxon>
        <taxon>Eubacteriales</taxon>
        <taxon>Clostridiaceae</taxon>
        <taxon>Clostridium</taxon>
    </lineage>
</organism>
<dbReference type="PANTHER" id="PTHR43298">
    <property type="entry name" value="MULTIDRUG RESISTANCE PROTEIN NORM-RELATED"/>
    <property type="match status" value="1"/>
</dbReference>
<accession>A0A399ITH7</accession>
<keyword evidence="10" id="KW-0406">Ion transport</keyword>
<dbReference type="GO" id="GO:0006811">
    <property type="term" value="P:monoatomic ion transport"/>
    <property type="evidence" value="ECO:0007669"/>
    <property type="project" value="UniProtKB-KW"/>
</dbReference>
<keyword evidence="5" id="KW-0813">Transport</keyword>
<feature type="transmembrane region" description="Helical" evidence="13">
    <location>
        <begin position="422"/>
        <end position="440"/>
    </location>
</feature>
<feature type="transmembrane region" description="Helical" evidence="13">
    <location>
        <begin position="94"/>
        <end position="116"/>
    </location>
</feature>
<dbReference type="NCBIfam" id="TIGR00797">
    <property type="entry name" value="matE"/>
    <property type="match status" value="1"/>
</dbReference>
<dbReference type="EMBL" id="WSRQ01000002">
    <property type="protein sequence ID" value="MVX62507.1"/>
    <property type="molecule type" value="Genomic_DNA"/>
</dbReference>
<evidence type="ECO:0000256" key="9">
    <source>
        <dbReference type="ARBA" id="ARBA00022989"/>
    </source>
</evidence>
<feature type="transmembrane region" description="Helical" evidence="13">
    <location>
        <begin position="60"/>
        <end position="82"/>
    </location>
</feature>
<feature type="transmembrane region" description="Helical" evidence="13">
    <location>
        <begin position="165"/>
        <end position="187"/>
    </location>
</feature>
<dbReference type="OrthoDB" id="9780160at2"/>
<feature type="transmembrane region" description="Helical" evidence="13">
    <location>
        <begin position="136"/>
        <end position="153"/>
    </location>
</feature>
<evidence type="ECO:0000313" key="14">
    <source>
        <dbReference type="EMBL" id="MVX62507.1"/>
    </source>
</evidence>
<keyword evidence="11 13" id="KW-0472">Membrane</keyword>
<keyword evidence="9 13" id="KW-1133">Transmembrane helix</keyword>
<dbReference type="AlphaFoldDB" id="A0A399ITH7"/>
<evidence type="ECO:0000313" key="16">
    <source>
        <dbReference type="Proteomes" id="UP000265930"/>
    </source>
</evidence>
<feature type="transmembrane region" description="Helical" evidence="13">
    <location>
        <begin position="20"/>
        <end position="40"/>
    </location>
</feature>
<evidence type="ECO:0000256" key="12">
    <source>
        <dbReference type="ARBA" id="ARBA00031636"/>
    </source>
</evidence>
<reference evidence="14" key="2">
    <citation type="submission" date="2019-12" db="EMBL/GenBank/DDBJ databases">
        <title>Microbes associate with the intestines of laboratory mice.</title>
        <authorList>
            <person name="Navarre W."/>
            <person name="Wong E."/>
        </authorList>
    </citation>
    <scope>NUCLEOTIDE SEQUENCE</scope>
    <source>
        <strain evidence="14">NM79_F5</strain>
    </source>
</reference>
<comment type="function">
    <text evidence="1">Multidrug efflux pump.</text>
</comment>
<reference evidence="15 16" key="1">
    <citation type="submission" date="2018-08" db="EMBL/GenBank/DDBJ databases">
        <title>Genome of Clostridium chromiireducens C1, DSM12136.</title>
        <authorList>
            <person name="Xing M."/>
            <person name="Wei Y."/>
            <person name="Ang E.L."/>
            <person name="Zhao H."/>
            <person name="Zhang Y."/>
        </authorList>
    </citation>
    <scope>NUCLEOTIDE SEQUENCE [LARGE SCALE GENOMIC DNA]</scope>
    <source>
        <strain evidence="15 16">C1</strain>
    </source>
</reference>
<evidence type="ECO:0000256" key="5">
    <source>
        <dbReference type="ARBA" id="ARBA00022448"/>
    </source>
</evidence>
<evidence type="ECO:0000256" key="7">
    <source>
        <dbReference type="ARBA" id="ARBA00022475"/>
    </source>
</evidence>
<evidence type="ECO:0000256" key="8">
    <source>
        <dbReference type="ARBA" id="ARBA00022692"/>
    </source>
</evidence>
<dbReference type="Proteomes" id="UP000265930">
    <property type="component" value="Unassembled WGS sequence"/>
</dbReference>
<dbReference type="InterPro" id="IPR050222">
    <property type="entry name" value="MATE_MdtK"/>
</dbReference>
<evidence type="ECO:0000256" key="1">
    <source>
        <dbReference type="ARBA" id="ARBA00003408"/>
    </source>
</evidence>
<dbReference type="PANTHER" id="PTHR43298:SF2">
    <property type="entry name" value="FMN_FAD EXPORTER YEEO-RELATED"/>
    <property type="match status" value="1"/>
</dbReference>
<dbReference type="Proteomes" id="UP000656077">
    <property type="component" value="Unassembled WGS sequence"/>
</dbReference>
<dbReference type="InterPro" id="IPR048279">
    <property type="entry name" value="MdtK-like"/>
</dbReference>
<feature type="transmembrane region" description="Helical" evidence="13">
    <location>
        <begin position="360"/>
        <end position="384"/>
    </location>
</feature>
<protein>
    <recommendedName>
        <fullName evidence="4">Probable multidrug resistance protein NorM</fullName>
    </recommendedName>
    <alternativeName>
        <fullName evidence="12">Multidrug-efflux transporter</fullName>
    </alternativeName>
</protein>
<sequence length="458" mass="50300">MEMTRVSQSARALYKEFTMLAIPLVLTRVVDTSVNLIAGILVGQLGEKAIAAVTLCNNFYFMFCLLTFGICNGTAIFTAQYWGKKDFNGIRRMLCLNILIGGCIGVIFAVFCLLLPKSVMLMFTDDSAVIDLGVQYLNATAINYIFSSAIFTFSSLLKSVERSKFSLVASVVSIGINIFLNLGLIYGKFGMPVLGVYGSGIATTIARGIELLLLVILMFGRISFLRHSFEGYFSWEIGFMKHYLKTVLPVTFNQGLYGIGTMLYSTIYGRMGTSAVAVVSIVSIVQKCSNVFMTGAAASASVLTGREIGAGNMEGTYHNSRRLHRIAPLVGILCSLIFLLLTPVIINYYNVDNYVKVQAFHLTILLAISIVFEACNHIGIVGILNSGGDTLYCFMLDTIGVWLISLPLLFISGIILHTGIEVAFGLTLVEIIIKSFFVRWRINKYAWAKNIVNKVQKA</sequence>
<evidence type="ECO:0000256" key="10">
    <source>
        <dbReference type="ARBA" id="ARBA00023065"/>
    </source>
</evidence>
<proteinExistence type="inferred from homology"/>
<evidence type="ECO:0000313" key="15">
    <source>
        <dbReference type="EMBL" id="RII36323.1"/>
    </source>
</evidence>
<evidence type="ECO:0000256" key="2">
    <source>
        <dbReference type="ARBA" id="ARBA00004651"/>
    </source>
</evidence>
<evidence type="ECO:0000256" key="3">
    <source>
        <dbReference type="ARBA" id="ARBA00010199"/>
    </source>
</evidence>
<dbReference type="Pfam" id="PF01554">
    <property type="entry name" value="MatE"/>
    <property type="match status" value="2"/>
</dbReference>
<evidence type="ECO:0000256" key="13">
    <source>
        <dbReference type="SAM" id="Phobius"/>
    </source>
</evidence>
<dbReference type="PIRSF" id="PIRSF006603">
    <property type="entry name" value="DinF"/>
    <property type="match status" value="1"/>
</dbReference>